<dbReference type="Proteomes" id="UP000327157">
    <property type="component" value="Chromosome 16"/>
</dbReference>
<reference evidence="3 4" key="3">
    <citation type="submission" date="2019-11" db="EMBL/GenBank/DDBJ databases">
        <title>A de novo genome assembly of a pear dwarfing rootstock.</title>
        <authorList>
            <person name="Wang F."/>
            <person name="Wang J."/>
            <person name="Li S."/>
            <person name="Zhang Y."/>
            <person name="Fang M."/>
            <person name="Ma L."/>
            <person name="Zhao Y."/>
            <person name="Jiang S."/>
        </authorList>
    </citation>
    <scope>NUCLEOTIDE SEQUENCE [LARGE SCALE GENOMIC DNA]</scope>
    <source>
        <strain evidence="3">S2</strain>
        <tissue evidence="3">Leaf</tissue>
    </source>
</reference>
<evidence type="ECO:0000256" key="1">
    <source>
        <dbReference type="SAM" id="Coils"/>
    </source>
</evidence>
<organism evidence="3 4">
    <name type="scientific">Pyrus ussuriensis x Pyrus communis</name>
    <dbReference type="NCBI Taxonomy" id="2448454"/>
    <lineage>
        <taxon>Eukaryota</taxon>
        <taxon>Viridiplantae</taxon>
        <taxon>Streptophyta</taxon>
        <taxon>Embryophyta</taxon>
        <taxon>Tracheophyta</taxon>
        <taxon>Spermatophyta</taxon>
        <taxon>Magnoliopsida</taxon>
        <taxon>eudicotyledons</taxon>
        <taxon>Gunneridae</taxon>
        <taxon>Pentapetalae</taxon>
        <taxon>rosids</taxon>
        <taxon>fabids</taxon>
        <taxon>Rosales</taxon>
        <taxon>Rosaceae</taxon>
        <taxon>Amygdaloideae</taxon>
        <taxon>Maleae</taxon>
        <taxon>Pyrus</taxon>
    </lineage>
</organism>
<name>A0A5N5HCM9_9ROSA</name>
<reference evidence="3 4" key="1">
    <citation type="submission" date="2019-09" db="EMBL/GenBank/DDBJ databases">
        <authorList>
            <person name="Ou C."/>
        </authorList>
    </citation>
    <scope>NUCLEOTIDE SEQUENCE [LARGE SCALE GENOMIC DNA]</scope>
    <source>
        <strain evidence="3">S2</strain>
        <tissue evidence="3">Leaf</tissue>
    </source>
</reference>
<evidence type="ECO:0000313" key="3">
    <source>
        <dbReference type="EMBL" id="KAB2625766.1"/>
    </source>
</evidence>
<sequence>MSSASSEGFGLFSPLSVGWEWLAAILHFFACFNFFTLTTAATHKKFIELTAAAGSGSLRLIGTSQGGLDHPEEIHGTNGSGGDGRVAYKNELEDKAQFEKQLQERSGELKNALANLQAMAEAHEVKVNKLIDQATFEVVKANNLKATLTMVYGELELERKARVEAE</sequence>
<keyword evidence="2" id="KW-0472">Membrane</keyword>
<keyword evidence="4" id="KW-1185">Reference proteome</keyword>
<keyword evidence="2" id="KW-1133">Transmembrane helix</keyword>
<evidence type="ECO:0000313" key="4">
    <source>
        <dbReference type="Proteomes" id="UP000327157"/>
    </source>
</evidence>
<reference evidence="4" key="2">
    <citation type="submission" date="2019-10" db="EMBL/GenBank/DDBJ databases">
        <title>A de novo genome assembly of a pear dwarfing rootstock.</title>
        <authorList>
            <person name="Wang F."/>
            <person name="Wang J."/>
            <person name="Li S."/>
            <person name="Zhang Y."/>
            <person name="Fang M."/>
            <person name="Ma L."/>
            <person name="Zhao Y."/>
            <person name="Jiang S."/>
        </authorList>
    </citation>
    <scope>NUCLEOTIDE SEQUENCE [LARGE SCALE GENOMIC DNA]</scope>
</reference>
<keyword evidence="1" id="KW-0175">Coiled coil</keyword>
<evidence type="ECO:0000256" key="2">
    <source>
        <dbReference type="SAM" id="Phobius"/>
    </source>
</evidence>
<dbReference type="AlphaFoldDB" id="A0A5N5HCM9"/>
<accession>A0A5N5HCM9</accession>
<feature type="transmembrane region" description="Helical" evidence="2">
    <location>
        <begin position="21"/>
        <end position="41"/>
    </location>
</feature>
<proteinExistence type="predicted"/>
<protein>
    <submittedName>
        <fullName evidence="3">Uncharacterized protein</fullName>
    </submittedName>
</protein>
<keyword evidence="2" id="KW-0812">Transmembrane</keyword>
<dbReference type="EMBL" id="SMOL01000160">
    <property type="protein sequence ID" value="KAB2625766.1"/>
    <property type="molecule type" value="Genomic_DNA"/>
</dbReference>
<gene>
    <name evidence="3" type="ORF">D8674_017426</name>
</gene>
<feature type="coiled-coil region" evidence="1">
    <location>
        <begin position="95"/>
        <end position="133"/>
    </location>
</feature>
<comment type="caution">
    <text evidence="3">The sequence shown here is derived from an EMBL/GenBank/DDBJ whole genome shotgun (WGS) entry which is preliminary data.</text>
</comment>